<accession>A0AA37S5V3</accession>
<dbReference type="RefSeq" id="WP_284377943.1">
    <property type="nucleotide sequence ID" value="NZ_BSNM01000002.1"/>
</dbReference>
<organism evidence="17 18">
    <name type="scientific">Litoribrevibacter albus</name>
    <dbReference type="NCBI Taxonomy" id="1473156"/>
    <lineage>
        <taxon>Bacteria</taxon>
        <taxon>Pseudomonadati</taxon>
        <taxon>Pseudomonadota</taxon>
        <taxon>Gammaproteobacteria</taxon>
        <taxon>Oceanospirillales</taxon>
        <taxon>Oceanospirillaceae</taxon>
        <taxon>Litoribrevibacter</taxon>
    </lineage>
</organism>
<dbReference type="GO" id="GO:0009061">
    <property type="term" value="P:anaerobic respiration"/>
    <property type="evidence" value="ECO:0007669"/>
    <property type="project" value="InterPro"/>
</dbReference>
<keyword evidence="11 15" id="KW-0408">Iron</keyword>
<evidence type="ECO:0000256" key="5">
    <source>
        <dbReference type="ARBA" id="ARBA00022448"/>
    </source>
</evidence>
<evidence type="ECO:0000256" key="9">
    <source>
        <dbReference type="ARBA" id="ARBA00022764"/>
    </source>
</evidence>
<feature type="binding site" description="axial binding residue" evidence="15">
    <location>
        <position position="95"/>
    </location>
    <ligand>
        <name>heme c</name>
        <dbReference type="ChEBI" id="CHEBI:61717"/>
        <label>1</label>
    </ligand>
    <ligandPart>
        <name>Fe</name>
        <dbReference type="ChEBI" id="CHEBI:18248"/>
    </ligandPart>
</feature>
<protein>
    <recommendedName>
        <fullName evidence="4 13">Periplasmic nitrate reductase, electron transfer subunit</fullName>
    </recommendedName>
    <alternativeName>
        <fullName evidence="12 13">Diheme cytochrome c NapB</fullName>
    </alternativeName>
</protein>
<dbReference type="PANTHER" id="PTHR38604:SF1">
    <property type="entry name" value="PERIPLASMIC NITRATE REDUCTASE, ELECTRON TRANSFER SUBUNIT"/>
    <property type="match status" value="1"/>
</dbReference>
<dbReference type="PANTHER" id="PTHR38604">
    <property type="entry name" value="PERIPLASMIC NITRATE REDUCTASE, ELECTRON TRANSFER SUBUNIT"/>
    <property type="match status" value="1"/>
</dbReference>
<dbReference type="SUPFAM" id="SSF48695">
    <property type="entry name" value="Multiheme cytochromes"/>
    <property type="match status" value="1"/>
</dbReference>
<comment type="caution">
    <text evidence="17">The sequence shown here is derived from an EMBL/GenBank/DDBJ whole genome shotgun (WGS) entry which is preliminary data.</text>
</comment>
<keyword evidence="10 13" id="KW-0249">Electron transport</keyword>
<feature type="binding site" description="axial binding residue" evidence="15">
    <location>
        <position position="77"/>
    </location>
    <ligand>
        <name>heme c</name>
        <dbReference type="ChEBI" id="CHEBI:61717"/>
        <label>1</label>
    </ligand>
    <ligandPart>
        <name>Fe</name>
        <dbReference type="ChEBI" id="CHEBI:18248"/>
    </ligandPart>
</feature>
<dbReference type="AlphaFoldDB" id="A0AA37S5V3"/>
<feature type="binding site" description="covalent" evidence="14">
    <location>
        <position position="134"/>
    </location>
    <ligand>
        <name>heme c</name>
        <dbReference type="ChEBI" id="CHEBI:61717"/>
        <label>2</label>
    </ligand>
</feature>
<evidence type="ECO:0000256" key="4">
    <source>
        <dbReference type="ARBA" id="ARBA00013773"/>
    </source>
</evidence>
<comment type="subcellular location">
    <subcellularLocation>
        <location evidence="2 13">Periplasm</location>
    </subcellularLocation>
</comment>
<dbReference type="InterPro" id="IPR005591">
    <property type="entry name" value="NapB"/>
</dbReference>
<comment type="PTM">
    <text evidence="14">Binds 2 heme C groups per subunit.</text>
</comment>
<evidence type="ECO:0000256" key="10">
    <source>
        <dbReference type="ARBA" id="ARBA00022982"/>
    </source>
</evidence>
<feature type="signal peptide" evidence="16">
    <location>
        <begin position="1"/>
        <end position="31"/>
    </location>
</feature>
<sequence length="160" mass="18051">MTKLTLIKKSVHALVASVALVISMMTAFAVAGETYISTLRGEVDLNKEAEAPLMGKVMNEDVKRQRAYPMQPPTIPHKIDNYPVNKNANKCMSCHARDRAEESQAPMVSVTHFMNRDGNFLAEVSPRRYFCNQCHVVQLDSKPLVENDFQDVYHIIGEKK</sequence>
<evidence type="ECO:0000256" key="14">
    <source>
        <dbReference type="PIRSR" id="PIRSR006105-1"/>
    </source>
</evidence>
<dbReference type="PIRSF" id="PIRSF006105">
    <property type="entry name" value="NapB"/>
    <property type="match status" value="1"/>
</dbReference>
<evidence type="ECO:0000256" key="13">
    <source>
        <dbReference type="PIRNR" id="PIRNR006105"/>
    </source>
</evidence>
<dbReference type="GO" id="GO:0046872">
    <property type="term" value="F:metal ion binding"/>
    <property type="evidence" value="ECO:0007669"/>
    <property type="project" value="UniProtKB-KW"/>
</dbReference>
<evidence type="ECO:0000313" key="18">
    <source>
        <dbReference type="Proteomes" id="UP001161389"/>
    </source>
</evidence>
<feature type="binding site" description="covalent" evidence="14">
    <location>
        <position position="94"/>
    </location>
    <ligand>
        <name>heme c</name>
        <dbReference type="ChEBI" id="CHEBI:61717"/>
        <label>1</label>
    </ligand>
</feature>
<evidence type="ECO:0000256" key="8">
    <source>
        <dbReference type="ARBA" id="ARBA00022729"/>
    </source>
</evidence>
<evidence type="ECO:0000256" key="11">
    <source>
        <dbReference type="ARBA" id="ARBA00023004"/>
    </source>
</evidence>
<comment type="similarity">
    <text evidence="3 13">Belongs to the NapB family.</text>
</comment>
<evidence type="ECO:0000256" key="16">
    <source>
        <dbReference type="SAM" id="SignalP"/>
    </source>
</evidence>
<dbReference type="InterPro" id="IPR036280">
    <property type="entry name" value="Multihaem_cyt_sf"/>
</dbReference>
<keyword evidence="9 13" id="KW-0574">Periplasm</keyword>
<keyword evidence="6 14" id="KW-0349">Heme</keyword>
<keyword evidence="18" id="KW-1185">Reference proteome</keyword>
<comment type="function">
    <text evidence="1">Electron transfer subunit of the periplasmic nitrate reductase complex NapAB. Receives electrons from the membrane-anchored tetraheme c-type NapC protein and transfers these to NapA subunit, thus allowing electron flow between membrane and periplasm. Essential for periplasmic nitrate reduction with nitrate as the terminal electron acceptor.</text>
</comment>
<evidence type="ECO:0000256" key="12">
    <source>
        <dbReference type="ARBA" id="ARBA00031832"/>
    </source>
</evidence>
<evidence type="ECO:0000313" key="17">
    <source>
        <dbReference type="EMBL" id="GLQ29826.1"/>
    </source>
</evidence>
<feature type="binding site" description="axial binding residue" evidence="15">
    <location>
        <position position="135"/>
    </location>
    <ligand>
        <name>heme c</name>
        <dbReference type="ChEBI" id="CHEBI:61717"/>
        <label>2</label>
    </ligand>
    <ligandPart>
        <name>Fe</name>
        <dbReference type="ChEBI" id="CHEBI:18248"/>
    </ligandPart>
</feature>
<dbReference type="FunFam" id="1.10.1130.10:FF:000001">
    <property type="entry name" value="Periplasmic nitrate reductase, electron transfer subunit"/>
    <property type="match status" value="1"/>
</dbReference>
<keyword evidence="7 15" id="KW-0479">Metal-binding</keyword>
<feature type="chain" id="PRO_5041336528" description="Periplasmic nitrate reductase, electron transfer subunit" evidence="16">
    <location>
        <begin position="32"/>
        <end position="160"/>
    </location>
</feature>
<reference evidence="17" key="1">
    <citation type="journal article" date="2014" name="Int. J. Syst. Evol. Microbiol.">
        <title>Complete genome sequence of Corynebacterium casei LMG S-19264T (=DSM 44701T), isolated from a smear-ripened cheese.</title>
        <authorList>
            <consortium name="US DOE Joint Genome Institute (JGI-PGF)"/>
            <person name="Walter F."/>
            <person name="Albersmeier A."/>
            <person name="Kalinowski J."/>
            <person name="Ruckert C."/>
        </authorList>
    </citation>
    <scope>NUCLEOTIDE SEQUENCE</scope>
    <source>
        <strain evidence="17">NBRC 110071</strain>
    </source>
</reference>
<keyword evidence="5 13" id="KW-0813">Transport</keyword>
<evidence type="ECO:0000256" key="1">
    <source>
        <dbReference type="ARBA" id="ARBA00002599"/>
    </source>
</evidence>
<name>A0AA37S5V3_9GAMM</name>
<comment type="subunit">
    <text evidence="13">Component of the periplasmic nitrate reductase NapAB complex composed of NapA and NapB.</text>
</comment>
<feature type="binding site" description="axial binding residue" evidence="15">
    <location>
        <position position="112"/>
    </location>
    <ligand>
        <name>heme c</name>
        <dbReference type="ChEBI" id="CHEBI:61717"/>
        <label>2</label>
    </ligand>
    <ligandPart>
        <name>Fe</name>
        <dbReference type="ChEBI" id="CHEBI:18248"/>
    </ligandPart>
</feature>
<evidence type="ECO:0000256" key="15">
    <source>
        <dbReference type="PIRSR" id="PIRSR006105-2"/>
    </source>
</evidence>
<gene>
    <name evidence="17" type="primary">napB</name>
    <name evidence="17" type="ORF">GCM10007876_03040</name>
</gene>
<dbReference type="EMBL" id="BSNM01000002">
    <property type="protein sequence ID" value="GLQ29826.1"/>
    <property type="molecule type" value="Genomic_DNA"/>
</dbReference>
<feature type="binding site" description="covalent" evidence="14">
    <location>
        <position position="91"/>
    </location>
    <ligand>
        <name>heme c</name>
        <dbReference type="ChEBI" id="CHEBI:61717"/>
        <label>1</label>
    </ligand>
</feature>
<dbReference type="GO" id="GO:0042597">
    <property type="term" value="C:periplasmic space"/>
    <property type="evidence" value="ECO:0007669"/>
    <property type="project" value="UniProtKB-SubCell"/>
</dbReference>
<dbReference type="Pfam" id="PF03892">
    <property type="entry name" value="NapB"/>
    <property type="match status" value="1"/>
</dbReference>
<evidence type="ECO:0000256" key="7">
    <source>
        <dbReference type="ARBA" id="ARBA00022723"/>
    </source>
</evidence>
<proteinExistence type="inferred from homology"/>
<evidence type="ECO:0000256" key="3">
    <source>
        <dbReference type="ARBA" id="ARBA00007368"/>
    </source>
</evidence>
<keyword evidence="8 16" id="KW-0732">Signal</keyword>
<evidence type="ECO:0000256" key="6">
    <source>
        <dbReference type="ARBA" id="ARBA00022617"/>
    </source>
</evidence>
<feature type="binding site" description="covalent" evidence="14">
    <location>
        <position position="131"/>
    </location>
    <ligand>
        <name>heme c</name>
        <dbReference type="ChEBI" id="CHEBI:61717"/>
        <label>2</label>
    </ligand>
</feature>
<dbReference type="Gene3D" id="1.10.1130.10">
    <property type="entry name" value="Flavocytochrome C3, Chain A"/>
    <property type="match status" value="1"/>
</dbReference>
<reference evidence="17" key="2">
    <citation type="submission" date="2023-01" db="EMBL/GenBank/DDBJ databases">
        <title>Draft genome sequence of Litoribrevibacter albus strain NBRC 110071.</title>
        <authorList>
            <person name="Sun Q."/>
            <person name="Mori K."/>
        </authorList>
    </citation>
    <scope>NUCLEOTIDE SEQUENCE</scope>
    <source>
        <strain evidence="17">NBRC 110071</strain>
    </source>
</reference>
<evidence type="ECO:0000256" key="2">
    <source>
        <dbReference type="ARBA" id="ARBA00004418"/>
    </source>
</evidence>
<dbReference type="Proteomes" id="UP001161389">
    <property type="component" value="Unassembled WGS sequence"/>
</dbReference>